<name>A0A8X6FV45_TRICU</name>
<accession>A0A8X6FV45</accession>
<dbReference type="Proteomes" id="UP000887116">
    <property type="component" value="Unassembled WGS sequence"/>
</dbReference>
<proteinExistence type="predicted"/>
<evidence type="ECO:0000313" key="3">
    <source>
        <dbReference type="Proteomes" id="UP000887116"/>
    </source>
</evidence>
<reference evidence="2" key="1">
    <citation type="submission" date="2020-07" db="EMBL/GenBank/DDBJ databases">
        <title>Multicomponent nature underlies the extraordinary mechanical properties of spider dragline silk.</title>
        <authorList>
            <person name="Kono N."/>
            <person name="Nakamura H."/>
            <person name="Mori M."/>
            <person name="Yoshida Y."/>
            <person name="Ohtoshi R."/>
            <person name="Malay A.D."/>
            <person name="Moran D.A.P."/>
            <person name="Tomita M."/>
            <person name="Numata K."/>
            <person name="Arakawa K."/>
        </authorList>
    </citation>
    <scope>NUCLEOTIDE SEQUENCE</scope>
</reference>
<evidence type="ECO:0000313" key="2">
    <source>
        <dbReference type="EMBL" id="GFQ89112.1"/>
    </source>
</evidence>
<organism evidence="2 3">
    <name type="scientific">Trichonephila clavata</name>
    <name type="common">Joro spider</name>
    <name type="synonym">Nephila clavata</name>
    <dbReference type="NCBI Taxonomy" id="2740835"/>
    <lineage>
        <taxon>Eukaryota</taxon>
        <taxon>Metazoa</taxon>
        <taxon>Ecdysozoa</taxon>
        <taxon>Arthropoda</taxon>
        <taxon>Chelicerata</taxon>
        <taxon>Arachnida</taxon>
        <taxon>Araneae</taxon>
        <taxon>Araneomorphae</taxon>
        <taxon>Entelegynae</taxon>
        <taxon>Araneoidea</taxon>
        <taxon>Nephilidae</taxon>
        <taxon>Trichonephila</taxon>
    </lineage>
</organism>
<feature type="compositionally biased region" description="Basic and acidic residues" evidence="1">
    <location>
        <begin position="1"/>
        <end position="10"/>
    </location>
</feature>
<keyword evidence="3" id="KW-1185">Reference proteome</keyword>
<feature type="region of interest" description="Disordered" evidence="1">
    <location>
        <begin position="1"/>
        <end position="40"/>
    </location>
</feature>
<sequence>MDLREKEVNKLNKQADSGAKDQNSATGKRKQKKSDQSVRHLFGSNKMAKGVLLPFGFVGKDTLLPNITNSFSLERDPTLSPRVARLLCEV</sequence>
<dbReference type="AlphaFoldDB" id="A0A8X6FV45"/>
<comment type="caution">
    <text evidence="2">The sequence shown here is derived from an EMBL/GenBank/DDBJ whole genome shotgun (WGS) entry which is preliminary data.</text>
</comment>
<dbReference type="EMBL" id="BMAO01003625">
    <property type="protein sequence ID" value="GFQ89112.1"/>
    <property type="molecule type" value="Genomic_DNA"/>
</dbReference>
<protein>
    <submittedName>
        <fullName evidence="2">Uncharacterized protein</fullName>
    </submittedName>
</protein>
<evidence type="ECO:0000256" key="1">
    <source>
        <dbReference type="SAM" id="MobiDB-lite"/>
    </source>
</evidence>
<feature type="compositionally biased region" description="Polar residues" evidence="1">
    <location>
        <begin position="11"/>
        <end position="26"/>
    </location>
</feature>
<gene>
    <name evidence="2" type="ORF">TNCT_178831</name>
</gene>